<dbReference type="AlphaFoldDB" id="A0A1J1IEY8"/>
<reference evidence="1 2" key="1">
    <citation type="submission" date="2015-04" db="EMBL/GenBank/DDBJ databases">
        <authorList>
            <person name="Syromyatnikov M.Y."/>
            <person name="Popov V.N."/>
        </authorList>
    </citation>
    <scope>NUCLEOTIDE SEQUENCE [LARGE SCALE GENOMIC DNA]</scope>
</reference>
<evidence type="ECO:0000313" key="2">
    <source>
        <dbReference type="Proteomes" id="UP000183832"/>
    </source>
</evidence>
<keyword evidence="2" id="KW-1185">Reference proteome</keyword>
<accession>A0A1J1IEY8</accession>
<evidence type="ECO:0000313" key="1">
    <source>
        <dbReference type="EMBL" id="CRK98330.1"/>
    </source>
</evidence>
<organism evidence="1 2">
    <name type="scientific">Clunio marinus</name>
    <dbReference type="NCBI Taxonomy" id="568069"/>
    <lineage>
        <taxon>Eukaryota</taxon>
        <taxon>Metazoa</taxon>
        <taxon>Ecdysozoa</taxon>
        <taxon>Arthropoda</taxon>
        <taxon>Hexapoda</taxon>
        <taxon>Insecta</taxon>
        <taxon>Pterygota</taxon>
        <taxon>Neoptera</taxon>
        <taxon>Endopterygota</taxon>
        <taxon>Diptera</taxon>
        <taxon>Nematocera</taxon>
        <taxon>Chironomoidea</taxon>
        <taxon>Chironomidae</taxon>
        <taxon>Clunio</taxon>
    </lineage>
</organism>
<name>A0A1J1IEY8_9DIPT</name>
<sequence>MKKNEMNNPHKLSSRCTKMLHRTRQNSFMIDTFSSASPRDATNYSSFPICEGFIKEKKSNNVTSPGTIISVN</sequence>
<gene>
    <name evidence="1" type="ORF">CLUMA_CG011692</name>
</gene>
<protein>
    <submittedName>
        <fullName evidence="1">CLUMA_CG011692, isoform A</fullName>
    </submittedName>
</protein>
<proteinExistence type="predicted"/>
<dbReference type="Proteomes" id="UP000183832">
    <property type="component" value="Unassembled WGS sequence"/>
</dbReference>
<dbReference type="EMBL" id="CVRI01000047">
    <property type="protein sequence ID" value="CRK98330.1"/>
    <property type="molecule type" value="Genomic_DNA"/>
</dbReference>